<comment type="subcellular location">
    <subcellularLocation>
        <location evidence="1 9">Cytoplasm</location>
    </subcellularLocation>
</comment>
<proteinExistence type="inferred from homology"/>
<dbReference type="GO" id="GO:0009037">
    <property type="term" value="F:tyrosine-based site-specific recombinase activity"/>
    <property type="evidence" value="ECO:0007669"/>
    <property type="project" value="UniProtKB-UniRule"/>
</dbReference>
<dbReference type="GO" id="GO:0003677">
    <property type="term" value="F:DNA binding"/>
    <property type="evidence" value="ECO:0007669"/>
    <property type="project" value="UniProtKB-UniRule"/>
</dbReference>
<keyword evidence="3 9" id="KW-0132">Cell division</keyword>
<feature type="active site" evidence="9">
    <location>
        <position position="273"/>
    </location>
</feature>
<dbReference type="CDD" id="cd00798">
    <property type="entry name" value="INT_XerDC_C"/>
    <property type="match status" value="1"/>
</dbReference>
<feature type="domain" description="Tyr recombinase" evidence="10">
    <location>
        <begin position="113"/>
        <end position="295"/>
    </location>
</feature>
<keyword evidence="6 9" id="KW-0238">DNA-binding</keyword>
<evidence type="ECO:0000256" key="4">
    <source>
        <dbReference type="ARBA" id="ARBA00022829"/>
    </source>
</evidence>
<organism evidence="12 13">
    <name type="scientific">Sulfurivirga caldicuralii</name>
    <dbReference type="NCBI Taxonomy" id="364032"/>
    <lineage>
        <taxon>Bacteria</taxon>
        <taxon>Pseudomonadati</taxon>
        <taxon>Pseudomonadota</taxon>
        <taxon>Gammaproteobacteria</taxon>
        <taxon>Thiotrichales</taxon>
        <taxon>Piscirickettsiaceae</taxon>
        <taxon>Sulfurivirga</taxon>
    </lineage>
</organism>
<evidence type="ECO:0000256" key="6">
    <source>
        <dbReference type="ARBA" id="ARBA00023125"/>
    </source>
</evidence>
<accession>A0A1N6GH42</accession>
<keyword evidence="5 9" id="KW-0229">DNA integration</keyword>
<dbReference type="OrthoDB" id="9801717at2"/>
<keyword evidence="7 9" id="KW-0233">DNA recombination</keyword>
<feature type="active site" evidence="9">
    <location>
        <position position="178"/>
    </location>
</feature>
<feature type="active site" evidence="9">
    <location>
        <position position="247"/>
    </location>
</feature>
<feature type="domain" description="Core-binding (CB)" evidence="11">
    <location>
        <begin position="7"/>
        <end position="92"/>
    </location>
</feature>
<dbReference type="GO" id="GO:0051301">
    <property type="term" value="P:cell division"/>
    <property type="evidence" value="ECO:0007669"/>
    <property type="project" value="UniProtKB-KW"/>
</dbReference>
<dbReference type="GO" id="GO:0005737">
    <property type="term" value="C:cytoplasm"/>
    <property type="evidence" value="ECO:0007669"/>
    <property type="project" value="UniProtKB-SubCell"/>
</dbReference>
<feature type="active site" description="O-(3'-phospho-DNA)-tyrosine intermediate" evidence="9">
    <location>
        <position position="282"/>
    </location>
</feature>
<dbReference type="PANTHER" id="PTHR30349:SF81">
    <property type="entry name" value="TYROSINE RECOMBINASE XERC"/>
    <property type="match status" value="1"/>
</dbReference>
<dbReference type="InterPro" id="IPR011010">
    <property type="entry name" value="DNA_brk_join_enz"/>
</dbReference>
<evidence type="ECO:0000259" key="10">
    <source>
        <dbReference type="PROSITE" id="PS51898"/>
    </source>
</evidence>
<protein>
    <recommendedName>
        <fullName evidence="9">Tyrosine recombinase XerC</fullName>
    </recommendedName>
</protein>
<dbReference type="EMBL" id="FSRE01000003">
    <property type="protein sequence ID" value="SIO06824.1"/>
    <property type="molecule type" value="Genomic_DNA"/>
</dbReference>
<dbReference type="PROSITE" id="PS51900">
    <property type="entry name" value="CB"/>
    <property type="match status" value="1"/>
</dbReference>
<dbReference type="PANTHER" id="PTHR30349">
    <property type="entry name" value="PHAGE INTEGRASE-RELATED"/>
    <property type="match status" value="1"/>
</dbReference>
<sequence length="307" mass="34557">MSSRAVEALDAAIGAWMRHLAARGLSEHTMKNYARDVRGFAAFAQAEAVVSWGEVATLHVKLYLQKLASEGKSARTLARILSALRSFFDYLLREEQAQSNPARDVPLPKVGAPLPRTLDVDQVSQLLEGFDDSWQGRRDRAIYELLYSSGMRVAELHGLNVSHGEQMLREGGTIVLGKRDKERWVPVGRVAREALAAWLKVRNAHADADEPALFINPRGGRLSIRSMQQRLRKWGRQRGLPQGVTPHKLRHSFATHMLESSGDLRAVQTLLGHASLNATQIYTRMDFQQLARVYDKAHPRAKRKREE</sequence>
<evidence type="ECO:0000313" key="12">
    <source>
        <dbReference type="EMBL" id="SIO06824.1"/>
    </source>
</evidence>
<dbReference type="STRING" id="364032.SAMN05443662_1338"/>
<feature type="active site" evidence="9">
    <location>
        <position position="250"/>
    </location>
</feature>
<keyword evidence="4 9" id="KW-0159">Chromosome partition</keyword>
<keyword evidence="8 9" id="KW-0131">Cell cycle</keyword>
<dbReference type="GO" id="GO:0006313">
    <property type="term" value="P:DNA transposition"/>
    <property type="evidence" value="ECO:0007669"/>
    <property type="project" value="UniProtKB-UniRule"/>
</dbReference>
<dbReference type="Gene3D" id="1.10.443.10">
    <property type="entry name" value="Intergrase catalytic core"/>
    <property type="match status" value="1"/>
</dbReference>
<evidence type="ECO:0000256" key="3">
    <source>
        <dbReference type="ARBA" id="ARBA00022618"/>
    </source>
</evidence>
<evidence type="ECO:0000256" key="9">
    <source>
        <dbReference type="HAMAP-Rule" id="MF_01808"/>
    </source>
</evidence>
<dbReference type="InterPro" id="IPR004107">
    <property type="entry name" value="Integrase_SAM-like_N"/>
</dbReference>
<feature type="active site" evidence="9">
    <location>
        <position position="152"/>
    </location>
</feature>
<dbReference type="AlphaFoldDB" id="A0A1N6GH42"/>
<evidence type="ECO:0000256" key="1">
    <source>
        <dbReference type="ARBA" id="ARBA00004496"/>
    </source>
</evidence>
<dbReference type="HAMAP" id="MF_01808">
    <property type="entry name" value="Recomb_XerC_XerD"/>
    <property type="match status" value="1"/>
</dbReference>
<dbReference type="InterPro" id="IPR050090">
    <property type="entry name" value="Tyrosine_recombinase_XerCD"/>
</dbReference>
<dbReference type="InterPro" id="IPR044068">
    <property type="entry name" value="CB"/>
</dbReference>
<gene>
    <name evidence="9" type="primary">xerC</name>
    <name evidence="12" type="ORF">SAMN05443662_1338</name>
</gene>
<dbReference type="InterPro" id="IPR002104">
    <property type="entry name" value="Integrase_catalytic"/>
</dbReference>
<evidence type="ECO:0000256" key="5">
    <source>
        <dbReference type="ARBA" id="ARBA00022908"/>
    </source>
</evidence>
<dbReference type="Gene3D" id="1.10.150.130">
    <property type="match status" value="1"/>
</dbReference>
<dbReference type="RefSeq" id="WP_074201607.1">
    <property type="nucleotide sequence ID" value="NZ_FSRE01000003.1"/>
</dbReference>
<evidence type="ECO:0000313" key="13">
    <source>
        <dbReference type="Proteomes" id="UP000198461"/>
    </source>
</evidence>
<evidence type="ECO:0000256" key="8">
    <source>
        <dbReference type="ARBA" id="ARBA00023306"/>
    </source>
</evidence>
<comment type="subunit">
    <text evidence="9">Forms a cyclic heterotetrameric complex composed of two molecules of XerC and two molecules of XerD.</text>
</comment>
<comment type="function">
    <text evidence="9">Site-specific tyrosine recombinase, which acts by catalyzing the cutting and rejoining of the recombining DNA molecules. The XerC-XerD complex is essential to convert dimers of the bacterial chromosome into monomers to permit their segregation at cell division. It also contributes to the segregational stability of plasmids.</text>
</comment>
<dbReference type="InterPro" id="IPR023009">
    <property type="entry name" value="Tyrosine_recombinase_XerC/XerD"/>
</dbReference>
<name>A0A1N6GH42_9GAMM</name>
<comment type="similarity">
    <text evidence="9">Belongs to the 'phage' integrase family. XerC subfamily.</text>
</comment>
<dbReference type="GO" id="GO:0007059">
    <property type="term" value="P:chromosome segregation"/>
    <property type="evidence" value="ECO:0007669"/>
    <property type="project" value="UniProtKB-UniRule"/>
</dbReference>
<dbReference type="SUPFAM" id="SSF56349">
    <property type="entry name" value="DNA breaking-rejoining enzymes"/>
    <property type="match status" value="1"/>
</dbReference>
<reference evidence="12 13" key="1">
    <citation type="submission" date="2016-11" db="EMBL/GenBank/DDBJ databases">
        <authorList>
            <person name="Jaros S."/>
            <person name="Januszkiewicz K."/>
            <person name="Wedrychowicz H."/>
        </authorList>
    </citation>
    <scope>NUCLEOTIDE SEQUENCE [LARGE SCALE GENOMIC DNA]</scope>
    <source>
        <strain evidence="12 13">DSM 17737</strain>
    </source>
</reference>
<dbReference type="PROSITE" id="PS51898">
    <property type="entry name" value="TYR_RECOMBINASE"/>
    <property type="match status" value="1"/>
</dbReference>
<evidence type="ECO:0000259" key="11">
    <source>
        <dbReference type="PROSITE" id="PS51900"/>
    </source>
</evidence>
<keyword evidence="13" id="KW-1185">Reference proteome</keyword>
<evidence type="ECO:0000256" key="2">
    <source>
        <dbReference type="ARBA" id="ARBA00022490"/>
    </source>
</evidence>
<dbReference type="InterPro" id="IPR010998">
    <property type="entry name" value="Integrase_recombinase_N"/>
</dbReference>
<dbReference type="Pfam" id="PF02899">
    <property type="entry name" value="Phage_int_SAM_1"/>
    <property type="match status" value="1"/>
</dbReference>
<dbReference type="InterPro" id="IPR013762">
    <property type="entry name" value="Integrase-like_cat_sf"/>
</dbReference>
<evidence type="ECO:0000256" key="7">
    <source>
        <dbReference type="ARBA" id="ARBA00023172"/>
    </source>
</evidence>
<keyword evidence="2 9" id="KW-0963">Cytoplasm</keyword>
<dbReference type="Pfam" id="PF00589">
    <property type="entry name" value="Phage_integrase"/>
    <property type="match status" value="1"/>
</dbReference>
<dbReference type="Proteomes" id="UP000198461">
    <property type="component" value="Unassembled WGS sequence"/>
</dbReference>